<dbReference type="EMBL" id="CP150886">
    <property type="protein sequence ID" value="WZB86421.1"/>
    <property type="molecule type" value="Genomic_DNA"/>
</dbReference>
<organism evidence="2 3">
    <name type="scientific">Okeanomitos corallinicola TIOX110</name>
    <dbReference type="NCBI Taxonomy" id="3133117"/>
    <lineage>
        <taxon>Bacteria</taxon>
        <taxon>Bacillati</taxon>
        <taxon>Cyanobacteriota</taxon>
        <taxon>Cyanophyceae</taxon>
        <taxon>Nostocales</taxon>
        <taxon>Aphanizomenonaceae</taxon>
        <taxon>Okeanomitos</taxon>
    </lineage>
</organism>
<feature type="region of interest" description="Disordered" evidence="1">
    <location>
        <begin position="82"/>
        <end position="138"/>
    </location>
</feature>
<feature type="compositionally biased region" description="Basic and acidic residues" evidence="1">
    <location>
        <begin position="98"/>
        <end position="134"/>
    </location>
</feature>
<proteinExistence type="predicted"/>
<accession>A0ABZ2UM42</accession>
<reference evidence="2 3" key="1">
    <citation type="submission" date="2024-04" db="EMBL/GenBank/DDBJ databases">
        <title>Okeanomitos corallinicola gen. &amp; sp. nov. (Nostocales, Cyanobacteria), a new toxic marine heterocyst-forming cyanobacterium from a coral reef.</title>
        <authorList>
            <person name="Li H."/>
            <person name="Li R."/>
            <person name="Kang J."/>
            <person name="Hii K.S."/>
            <person name="Mohamed H.F."/>
            <person name="Xu X."/>
            <person name="Luo Z."/>
        </authorList>
    </citation>
    <scope>NUCLEOTIDE SEQUENCE [LARGE SCALE GENOMIC DNA]</scope>
    <source>
        <strain evidence="2 3">TIOX110</strain>
    </source>
</reference>
<evidence type="ECO:0000313" key="3">
    <source>
        <dbReference type="Proteomes" id="UP001483337"/>
    </source>
</evidence>
<feature type="compositionally biased region" description="Polar residues" evidence="1">
    <location>
        <begin position="1"/>
        <end position="18"/>
    </location>
</feature>
<keyword evidence="3" id="KW-1185">Reference proteome</keyword>
<evidence type="ECO:0000256" key="1">
    <source>
        <dbReference type="SAM" id="MobiDB-lite"/>
    </source>
</evidence>
<name>A0ABZ2UM42_9CYAN</name>
<protein>
    <submittedName>
        <fullName evidence="2">Uncharacterized protein</fullName>
    </submittedName>
</protein>
<dbReference type="Proteomes" id="UP001483337">
    <property type="component" value="Chromosome"/>
</dbReference>
<evidence type="ECO:0000313" key="2">
    <source>
        <dbReference type="EMBL" id="WZB86421.1"/>
    </source>
</evidence>
<sequence length="188" mass="22104">MKALEKSNTPQKAPSTIKPQIHRQPIPQFSRTEKEIELENQQLHNELVHVTGNYKVADELLKKKRKQYPRKTETWCLKQLINELKGESQPQTQPTKTQSERPKTQPESIPKTETKRGDPLPNLKDIKYPKPENKHKNKQLQRELLIMLGGNREVANRLVSRQKQLNPGKTEFWYLEKVIFDLKRDRGI</sequence>
<feature type="region of interest" description="Disordered" evidence="1">
    <location>
        <begin position="1"/>
        <end position="30"/>
    </location>
</feature>
<gene>
    <name evidence="2" type="ORF">WJM97_13515</name>
</gene>
<dbReference type="RefSeq" id="WP_353929335.1">
    <property type="nucleotide sequence ID" value="NZ_CP150886.1"/>
</dbReference>